<sequence>MSTYDIVIKNISRNQALLFSLVAEHCYIIINKILEKTPRRSSTSTVAKSSSGRRSHKSLHLCSSQNIPPKMTYYDTYIHTHTHRHRQTHTYTDEPTKNNAARRKHTTAMVNSDGWKWRGGEGRSYSRMRDTNKP</sequence>
<dbReference type="GeneID" id="9941855"/>
<protein>
    <submittedName>
        <fullName evidence="2">Uncharacterized protein</fullName>
    </submittedName>
</protein>
<organism evidence="2">
    <name type="scientific">Loa loa</name>
    <name type="common">Eye worm</name>
    <name type="synonym">Filaria loa</name>
    <dbReference type="NCBI Taxonomy" id="7209"/>
    <lineage>
        <taxon>Eukaryota</taxon>
        <taxon>Metazoa</taxon>
        <taxon>Ecdysozoa</taxon>
        <taxon>Nematoda</taxon>
        <taxon>Chromadorea</taxon>
        <taxon>Rhabditida</taxon>
        <taxon>Spirurina</taxon>
        <taxon>Spiruromorpha</taxon>
        <taxon>Filarioidea</taxon>
        <taxon>Onchocercidae</taxon>
        <taxon>Loa</taxon>
    </lineage>
</organism>
<feature type="region of interest" description="Disordered" evidence="1">
    <location>
        <begin position="84"/>
        <end position="134"/>
    </location>
</feature>
<dbReference type="RefSeq" id="XP_003140039.1">
    <property type="nucleotide sequence ID" value="XM_003139991.1"/>
</dbReference>
<name>A0A1S0U1U8_LOALO</name>
<dbReference type="KEGG" id="loa:LOAG_04454"/>
<dbReference type="AlphaFoldDB" id="A0A1S0U1U8"/>
<accession>A0A1S0U1U8</accession>
<feature type="compositionally biased region" description="Low complexity" evidence="1">
    <location>
        <begin position="41"/>
        <end position="50"/>
    </location>
</feature>
<gene>
    <name evidence="2" type="ORF">LOAG_04454</name>
</gene>
<evidence type="ECO:0000313" key="2">
    <source>
        <dbReference type="EMBL" id="EFO24029.1"/>
    </source>
</evidence>
<evidence type="ECO:0000256" key="1">
    <source>
        <dbReference type="SAM" id="MobiDB-lite"/>
    </source>
</evidence>
<reference evidence="2" key="1">
    <citation type="submission" date="2012-04" db="EMBL/GenBank/DDBJ databases">
        <title>The Genome Sequence of Loa loa.</title>
        <authorList>
            <consortium name="The Broad Institute Genome Sequencing Platform"/>
            <consortium name="Broad Institute Genome Sequencing Center for Infectious Disease"/>
            <person name="Nutman T.B."/>
            <person name="Fink D.L."/>
            <person name="Russ C."/>
            <person name="Young S."/>
            <person name="Zeng Q."/>
            <person name="Gargeya S."/>
            <person name="Alvarado L."/>
            <person name="Berlin A."/>
            <person name="Chapman S.B."/>
            <person name="Chen Z."/>
            <person name="Freedman E."/>
            <person name="Gellesch M."/>
            <person name="Goldberg J."/>
            <person name="Griggs A."/>
            <person name="Gujja S."/>
            <person name="Heilman E.R."/>
            <person name="Heiman D."/>
            <person name="Howarth C."/>
            <person name="Mehta T."/>
            <person name="Neiman D."/>
            <person name="Pearson M."/>
            <person name="Roberts A."/>
            <person name="Saif S."/>
            <person name="Shea T."/>
            <person name="Shenoy N."/>
            <person name="Sisk P."/>
            <person name="Stolte C."/>
            <person name="Sykes S."/>
            <person name="White J."/>
            <person name="Yandava C."/>
            <person name="Haas B."/>
            <person name="Henn M.R."/>
            <person name="Nusbaum C."/>
            <person name="Birren B."/>
        </authorList>
    </citation>
    <scope>NUCLEOTIDE SEQUENCE [LARGE SCALE GENOMIC DNA]</scope>
</reference>
<dbReference type="CTD" id="9941855"/>
<dbReference type="InParanoid" id="A0A1S0U1U8"/>
<dbReference type="EMBL" id="JH712099">
    <property type="protein sequence ID" value="EFO24029.1"/>
    <property type="molecule type" value="Genomic_DNA"/>
</dbReference>
<feature type="region of interest" description="Disordered" evidence="1">
    <location>
        <begin position="38"/>
        <end position="59"/>
    </location>
</feature>
<proteinExistence type="predicted"/>